<comment type="cofactor">
    <cofactor evidence="2">
        <name>Cu cation</name>
        <dbReference type="ChEBI" id="CHEBI:23378"/>
    </cofactor>
    <text evidence="2">Binds 1 copper ion per subunit.</text>
</comment>
<dbReference type="SUPFAM" id="SSF49329">
    <property type="entry name" value="Cu,Zn superoxide dismutase-like"/>
    <property type="match status" value="1"/>
</dbReference>
<dbReference type="EMBL" id="LWBP01000220">
    <property type="protein sequence ID" value="OQP50251.1"/>
    <property type="molecule type" value="Genomic_DNA"/>
</dbReference>
<comment type="function">
    <text evidence="2">Destroys radicals which are normally produced within the cells and which are toxic to biological systems.</text>
</comment>
<gene>
    <name evidence="5" type="ORF">A4R26_29950</name>
</gene>
<feature type="chain" id="PRO_5012483910" description="Superoxide dismutase [Cu-Zn]" evidence="3">
    <location>
        <begin position="20"/>
        <end position="182"/>
    </location>
</feature>
<keyword evidence="3" id="KW-0732">Signal</keyword>
<dbReference type="InterPro" id="IPR018152">
    <property type="entry name" value="SOD_Cu/Zn_BS"/>
</dbReference>
<dbReference type="Pfam" id="PF00080">
    <property type="entry name" value="Sod_Cu"/>
    <property type="match status" value="1"/>
</dbReference>
<evidence type="ECO:0000256" key="1">
    <source>
        <dbReference type="ARBA" id="ARBA00010457"/>
    </source>
</evidence>
<dbReference type="GO" id="GO:0004784">
    <property type="term" value="F:superoxide dismutase activity"/>
    <property type="evidence" value="ECO:0007669"/>
    <property type="project" value="UniProtKB-EC"/>
</dbReference>
<dbReference type="STRING" id="550983.A4R26_29950"/>
<dbReference type="RefSeq" id="WP_207625845.1">
    <property type="nucleotide sequence ID" value="NZ_LWBP01000220.1"/>
</dbReference>
<organism evidence="5 6">
    <name type="scientific">Niastella populi</name>
    <dbReference type="NCBI Taxonomy" id="550983"/>
    <lineage>
        <taxon>Bacteria</taxon>
        <taxon>Pseudomonadati</taxon>
        <taxon>Bacteroidota</taxon>
        <taxon>Chitinophagia</taxon>
        <taxon>Chitinophagales</taxon>
        <taxon>Chitinophagaceae</taxon>
        <taxon>Niastella</taxon>
    </lineage>
</organism>
<dbReference type="InterPro" id="IPR036423">
    <property type="entry name" value="SOD-like_Cu/Zn_dom_sf"/>
</dbReference>
<evidence type="ECO:0000313" key="5">
    <source>
        <dbReference type="EMBL" id="OQP50251.1"/>
    </source>
</evidence>
<comment type="cofactor">
    <cofactor evidence="2">
        <name>Zn(2+)</name>
        <dbReference type="ChEBI" id="CHEBI:29105"/>
    </cofactor>
    <text evidence="2">Binds 1 zinc ion per subunit.</text>
</comment>
<dbReference type="EC" id="1.15.1.1" evidence="2"/>
<keyword evidence="2" id="KW-0479">Metal-binding</keyword>
<evidence type="ECO:0000259" key="4">
    <source>
        <dbReference type="Pfam" id="PF00080"/>
    </source>
</evidence>
<dbReference type="InterPro" id="IPR024134">
    <property type="entry name" value="SOD_Cu/Zn_/chaperone"/>
</dbReference>
<evidence type="ECO:0000256" key="2">
    <source>
        <dbReference type="RuleBase" id="RU000393"/>
    </source>
</evidence>
<dbReference type="PRINTS" id="PR00068">
    <property type="entry name" value="CUZNDISMTASE"/>
</dbReference>
<feature type="signal peptide" evidence="3">
    <location>
        <begin position="1"/>
        <end position="19"/>
    </location>
</feature>
<protein>
    <recommendedName>
        <fullName evidence="2">Superoxide dismutase [Cu-Zn]</fullName>
        <ecNumber evidence="2">1.15.1.1</ecNumber>
    </recommendedName>
</protein>
<keyword evidence="2" id="KW-0862">Zinc</keyword>
<evidence type="ECO:0000256" key="3">
    <source>
        <dbReference type="SAM" id="SignalP"/>
    </source>
</evidence>
<dbReference type="InterPro" id="IPR001424">
    <property type="entry name" value="SOD_Cu_Zn_dom"/>
</dbReference>
<dbReference type="AlphaFoldDB" id="A0A1V9EVV6"/>
<comment type="catalytic activity">
    <reaction evidence="2">
        <text>2 superoxide + 2 H(+) = H2O2 + O2</text>
        <dbReference type="Rhea" id="RHEA:20696"/>
        <dbReference type="ChEBI" id="CHEBI:15378"/>
        <dbReference type="ChEBI" id="CHEBI:15379"/>
        <dbReference type="ChEBI" id="CHEBI:16240"/>
        <dbReference type="ChEBI" id="CHEBI:18421"/>
        <dbReference type="EC" id="1.15.1.1"/>
    </reaction>
</comment>
<dbReference type="Gene3D" id="2.60.40.200">
    <property type="entry name" value="Superoxide dismutase, copper/zinc binding domain"/>
    <property type="match status" value="1"/>
</dbReference>
<keyword evidence="6" id="KW-1185">Reference proteome</keyword>
<keyword evidence="2" id="KW-0186">Copper</keyword>
<name>A0A1V9EVV6_9BACT</name>
<dbReference type="Proteomes" id="UP000192276">
    <property type="component" value="Unassembled WGS sequence"/>
</dbReference>
<feature type="domain" description="Superoxide dismutase copper/zinc binding" evidence="4">
    <location>
        <begin position="44"/>
        <end position="175"/>
    </location>
</feature>
<dbReference type="PANTHER" id="PTHR10003">
    <property type="entry name" value="SUPEROXIDE DISMUTASE CU-ZN -RELATED"/>
    <property type="match status" value="1"/>
</dbReference>
<proteinExistence type="inferred from homology"/>
<comment type="caution">
    <text evidence="5">The sequence shown here is derived from an EMBL/GenBank/DDBJ whole genome shotgun (WGS) entry which is preliminary data.</text>
</comment>
<dbReference type="PROSITE" id="PS00332">
    <property type="entry name" value="SOD_CU_ZN_2"/>
    <property type="match status" value="1"/>
</dbReference>
<evidence type="ECO:0000313" key="6">
    <source>
        <dbReference type="Proteomes" id="UP000192276"/>
    </source>
</evidence>
<sequence length="182" mass="19107">MQKISSTIMLLSVTLFVLACNDQQKNEPQMSTATIKGLKPDTAVSGMATFTKDGNKVKMNLQLTIPSKANESVAVHIHENGNCGDTGMAAGGHWNPTNALHGQWGSSNFHLGDIGNVSLDASGNGSMELESDKWSLGEKSDMDILNKTIIVHSGTDDYSSQPSGNAGGRIGCGIIVSTQTGN</sequence>
<comment type="similarity">
    <text evidence="1 2">Belongs to the Cu-Zn superoxide dismutase family.</text>
</comment>
<keyword evidence="2" id="KW-0560">Oxidoreductase</keyword>
<dbReference type="PROSITE" id="PS51257">
    <property type="entry name" value="PROKAR_LIPOPROTEIN"/>
    <property type="match status" value="1"/>
</dbReference>
<dbReference type="GO" id="GO:0005507">
    <property type="term" value="F:copper ion binding"/>
    <property type="evidence" value="ECO:0007669"/>
    <property type="project" value="InterPro"/>
</dbReference>
<accession>A0A1V9EVV6</accession>
<reference evidence="6" key="1">
    <citation type="submission" date="2016-04" db="EMBL/GenBank/DDBJ databases">
        <authorList>
            <person name="Chen L."/>
            <person name="Zhuang W."/>
            <person name="Wang G."/>
        </authorList>
    </citation>
    <scope>NUCLEOTIDE SEQUENCE [LARGE SCALE GENOMIC DNA]</scope>
    <source>
        <strain evidence="6">208</strain>
    </source>
</reference>